<dbReference type="Pfam" id="PF00534">
    <property type="entry name" value="Glycos_transf_1"/>
    <property type="match status" value="1"/>
</dbReference>
<dbReference type="AlphaFoldDB" id="A0A9X0W788"/>
<evidence type="ECO:0000259" key="2">
    <source>
        <dbReference type="Pfam" id="PF13439"/>
    </source>
</evidence>
<reference evidence="3 4" key="1">
    <citation type="journal article" date="2020" name="Microorganisms">
        <title>Osmotic Adaptation and Compatible Solute Biosynthesis of Phototrophic Bacteria as Revealed from Genome Analyses.</title>
        <authorList>
            <person name="Imhoff J.F."/>
            <person name="Rahn T."/>
            <person name="Kunzel S."/>
            <person name="Keller A."/>
            <person name="Neulinger S.C."/>
        </authorList>
    </citation>
    <scope>NUCLEOTIDE SEQUENCE [LARGE SCALE GENOMIC DNA]</scope>
    <source>
        <strain evidence="3 4">DSM 25653</strain>
    </source>
</reference>
<keyword evidence="3" id="KW-0808">Transferase</keyword>
<gene>
    <name evidence="3" type="ORF">CKO42_06715</name>
</gene>
<dbReference type="RefSeq" id="WP_200240927.1">
    <property type="nucleotide sequence ID" value="NZ_NRRY01000007.1"/>
</dbReference>
<accession>A0A9X0W788</accession>
<dbReference type="EMBL" id="NRRY01000007">
    <property type="protein sequence ID" value="MBK1618141.1"/>
    <property type="molecule type" value="Genomic_DNA"/>
</dbReference>
<feature type="domain" description="Glycosyl transferase family 1" evidence="1">
    <location>
        <begin position="172"/>
        <end position="335"/>
    </location>
</feature>
<dbReference type="GO" id="GO:1901135">
    <property type="term" value="P:carbohydrate derivative metabolic process"/>
    <property type="evidence" value="ECO:0007669"/>
    <property type="project" value="UniProtKB-ARBA"/>
</dbReference>
<dbReference type="InterPro" id="IPR001296">
    <property type="entry name" value="Glyco_trans_1"/>
</dbReference>
<dbReference type="Proteomes" id="UP001138768">
    <property type="component" value="Unassembled WGS sequence"/>
</dbReference>
<proteinExistence type="predicted"/>
<organism evidence="3 4">
    <name type="scientific">Lamprobacter modestohalophilus</name>
    <dbReference type="NCBI Taxonomy" id="1064514"/>
    <lineage>
        <taxon>Bacteria</taxon>
        <taxon>Pseudomonadati</taxon>
        <taxon>Pseudomonadota</taxon>
        <taxon>Gammaproteobacteria</taxon>
        <taxon>Chromatiales</taxon>
        <taxon>Chromatiaceae</taxon>
        <taxon>Lamprobacter</taxon>
    </lineage>
</organism>
<sequence>MRVLHVEGGAHLYGGALQLLYLLEGLSARGVDNHLACRRGCELATRAAPFAQVREMPMGGDLDVLMIGRLYRVIRQTRPDLVHLHSRIGADLMGGIAARLAGVPVLHTRRVDNPEPRLLVATKYRLHDRVIAISEGIERVLLAEGLPAAKLRLVRSAVPAERYAQPCRVQLISQRLGLPEDALLVGVVAQLIERKGHGLLLEALPRLLAEQPRLQVLFFGQGPLAAALEQQIGAAGLRGRVHLTGFRDDLPELLPCLALLVHPALMEGLGVSLLQAAAAGVPIIASRVGGIPEAVEDGVTGMLTPPGDVVALEQAIRALLSDPQLRERLGRAGAERVRRDFCVEAMVEGNLWVYRELLGRLRHE</sequence>
<dbReference type="GO" id="GO:0016757">
    <property type="term" value="F:glycosyltransferase activity"/>
    <property type="evidence" value="ECO:0007669"/>
    <property type="project" value="InterPro"/>
</dbReference>
<keyword evidence="4" id="KW-1185">Reference proteome</keyword>
<evidence type="ECO:0000259" key="1">
    <source>
        <dbReference type="Pfam" id="PF00534"/>
    </source>
</evidence>
<protein>
    <submittedName>
        <fullName evidence="3">Glycosyl transferase</fullName>
    </submittedName>
</protein>
<comment type="caution">
    <text evidence="3">The sequence shown here is derived from an EMBL/GenBank/DDBJ whole genome shotgun (WGS) entry which is preliminary data.</text>
</comment>
<dbReference type="PANTHER" id="PTHR12526">
    <property type="entry name" value="GLYCOSYLTRANSFERASE"/>
    <property type="match status" value="1"/>
</dbReference>
<dbReference type="Pfam" id="PF13439">
    <property type="entry name" value="Glyco_transf_4"/>
    <property type="match status" value="1"/>
</dbReference>
<dbReference type="Gene3D" id="3.40.50.2000">
    <property type="entry name" value="Glycogen Phosphorylase B"/>
    <property type="match status" value="2"/>
</dbReference>
<dbReference type="InterPro" id="IPR028098">
    <property type="entry name" value="Glyco_trans_4-like_N"/>
</dbReference>
<evidence type="ECO:0000313" key="4">
    <source>
        <dbReference type="Proteomes" id="UP001138768"/>
    </source>
</evidence>
<dbReference type="SUPFAM" id="SSF53756">
    <property type="entry name" value="UDP-Glycosyltransferase/glycogen phosphorylase"/>
    <property type="match status" value="1"/>
</dbReference>
<name>A0A9X0W788_9GAMM</name>
<feature type="domain" description="Glycosyltransferase subfamily 4-like N-terminal" evidence="2">
    <location>
        <begin position="14"/>
        <end position="162"/>
    </location>
</feature>
<evidence type="ECO:0000313" key="3">
    <source>
        <dbReference type="EMBL" id="MBK1618141.1"/>
    </source>
</evidence>